<dbReference type="Proteomes" id="UP001155110">
    <property type="component" value="Unassembled WGS sequence"/>
</dbReference>
<name>A0AAW5PC02_9BACT</name>
<proteinExistence type="predicted"/>
<protein>
    <submittedName>
        <fullName evidence="1">Uncharacterized protein</fullName>
    </submittedName>
</protein>
<dbReference type="EMBL" id="JANTZM010000032">
    <property type="protein sequence ID" value="MCS4159472.1"/>
    <property type="molecule type" value="Genomic_DNA"/>
</dbReference>
<organism evidence="1 2">
    <name type="scientific">Salinibacter ruber</name>
    <dbReference type="NCBI Taxonomy" id="146919"/>
    <lineage>
        <taxon>Bacteria</taxon>
        <taxon>Pseudomonadati</taxon>
        <taxon>Rhodothermota</taxon>
        <taxon>Rhodothermia</taxon>
        <taxon>Rhodothermales</taxon>
        <taxon>Salinibacteraceae</taxon>
        <taxon>Salinibacter</taxon>
    </lineage>
</organism>
<dbReference type="RefSeq" id="WP_259258576.1">
    <property type="nucleotide sequence ID" value="NZ_JANTZM010000032.1"/>
</dbReference>
<evidence type="ECO:0000313" key="1">
    <source>
        <dbReference type="EMBL" id="MCS4159472.1"/>
    </source>
</evidence>
<reference evidence="1" key="1">
    <citation type="submission" date="2022-08" db="EMBL/GenBank/DDBJ databases">
        <title>Genomic Encyclopedia of Type Strains, Phase V (KMG-V): Genome sequencing to study the core and pangenomes of soil and plant-associated prokaryotes.</title>
        <authorList>
            <person name="Whitman W."/>
        </authorList>
    </citation>
    <scope>NUCLEOTIDE SEQUENCE</scope>
    <source>
        <strain evidence="1">SP3002</strain>
    </source>
</reference>
<accession>A0AAW5PC02</accession>
<gene>
    <name evidence="1" type="ORF">GGP99_003464</name>
</gene>
<dbReference type="AlphaFoldDB" id="A0AAW5PC02"/>
<comment type="caution">
    <text evidence="1">The sequence shown here is derived from an EMBL/GenBank/DDBJ whole genome shotgun (WGS) entry which is preliminary data.</text>
</comment>
<evidence type="ECO:0000313" key="2">
    <source>
        <dbReference type="Proteomes" id="UP001155110"/>
    </source>
</evidence>
<sequence>MTDATVEDYVRGWVDTYHTPAMPVGRDDLITLLISAVPFSREDPCTSLKREILTEFLETPKTPARGVVRPLLEKSVDEQFADLLTPYLARRVVDLCGTIEGPSDPIPWGMKLVLREAMKEEINAGALEEEVELYRDGKLADRLE</sequence>